<accession>A0A5E4QEC9</accession>
<sequence length="487" mass="56074">MDEDSKVRLCNSAFTGNDIEAAKNLLFDSITSAKRKIVRRKDGKLQRDLNDIIFLNRGITMHLKATNIIQSYNIHQTIRILHPPDLSVNSYLMKFRKTTTSNDNLQLKYFSSLGANLISNCIQHCQRGNLDVIVLLESLINKHDRNTNLFFANNGMAIFKREALQNLPCLHLLNAAIENVPFAYIGAILEARKVFHDLHMIAHMHGPSSQVAKWKSVILYSREKVFGKYNIKESQNIIHYDDTENNALAKEECSLPKNSFKKDDNTTTLFNNILQEVETHKAIDRQYHSNHHSNILNHFTNYMNIRDNVLSDSDGDNNFSRFSHRSASECSTCNSSAELRRKSKSDPSLRITIKKLKLGMMIYGCDFKRIAKTYWPNEKYVTPRSLYNLYRKLLIDWEIDRNLLKYIRVGAPSYSYEWGGFILYECSPLRSDNNHTANICEGASPLLTGEVVEDEDQMYMYNNNKPYLKKWISHLINTAAVSPSLLS</sequence>
<evidence type="ECO:0000313" key="1">
    <source>
        <dbReference type="EMBL" id="VVC95438.1"/>
    </source>
</evidence>
<reference evidence="1 2" key="1">
    <citation type="submission" date="2017-07" db="EMBL/GenBank/DDBJ databases">
        <authorList>
            <person name="Talla V."/>
            <person name="Backstrom N."/>
        </authorList>
    </citation>
    <scope>NUCLEOTIDE SEQUENCE [LARGE SCALE GENOMIC DNA]</scope>
</reference>
<keyword evidence="2" id="KW-1185">Reference proteome</keyword>
<dbReference type="EMBL" id="FZQP02002315">
    <property type="protein sequence ID" value="VVC95438.1"/>
    <property type="molecule type" value="Genomic_DNA"/>
</dbReference>
<proteinExistence type="predicted"/>
<organism evidence="1 2">
    <name type="scientific">Leptidea sinapis</name>
    <dbReference type="NCBI Taxonomy" id="189913"/>
    <lineage>
        <taxon>Eukaryota</taxon>
        <taxon>Metazoa</taxon>
        <taxon>Ecdysozoa</taxon>
        <taxon>Arthropoda</taxon>
        <taxon>Hexapoda</taxon>
        <taxon>Insecta</taxon>
        <taxon>Pterygota</taxon>
        <taxon>Neoptera</taxon>
        <taxon>Endopterygota</taxon>
        <taxon>Lepidoptera</taxon>
        <taxon>Glossata</taxon>
        <taxon>Ditrysia</taxon>
        <taxon>Papilionoidea</taxon>
        <taxon>Pieridae</taxon>
        <taxon>Dismorphiinae</taxon>
        <taxon>Leptidea</taxon>
    </lineage>
</organism>
<dbReference type="Proteomes" id="UP000324832">
    <property type="component" value="Unassembled WGS sequence"/>
</dbReference>
<dbReference type="AlphaFoldDB" id="A0A5E4QEC9"/>
<evidence type="ECO:0000313" key="2">
    <source>
        <dbReference type="Proteomes" id="UP000324832"/>
    </source>
</evidence>
<gene>
    <name evidence="1" type="ORF">LSINAPIS_LOCUS7152</name>
</gene>
<protein>
    <submittedName>
        <fullName evidence="1">Uncharacterized protein</fullName>
    </submittedName>
</protein>
<name>A0A5E4QEC9_9NEOP</name>